<feature type="transmembrane region" description="Helical" evidence="1">
    <location>
        <begin position="70"/>
        <end position="91"/>
    </location>
</feature>
<gene>
    <name evidence="2" type="ORF">ACFSGJ_04835</name>
</gene>
<dbReference type="EMBL" id="JBHUGH010000003">
    <property type="protein sequence ID" value="MFD1911538.1"/>
    <property type="molecule type" value="Genomic_DNA"/>
</dbReference>
<keyword evidence="1" id="KW-0812">Transmembrane</keyword>
<dbReference type="Proteomes" id="UP001597353">
    <property type="component" value="Unassembled WGS sequence"/>
</dbReference>
<keyword evidence="3" id="KW-1185">Reference proteome</keyword>
<accession>A0ABW4S362</accession>
<feature type="transmembrane region" description="Helical" evidence="1">
    <location>
        <begin position="7"/>
        <end position="28"/>
    </location>
</feature>
<name>A0ABW4S362_9RHOB</name>
<feature type="transmembrane region" description="Helical" evidence="1">
    <location>
        <begin position="40"/>
        <end position="61"/>
    </location>
</feature>
<protein>
    <recommendedName>
        <fullName evidence="4">Histidine kinase N-terminal 7TM region domain-containing protein</fullName>
    </recommendedName>
</protein>
<organism evidence="2 3">
    <name type="scientific">Halodurantibacterium flavum</name>
    <dbReference type="NCBI Taxonomy" id="1382802"/>
    <lineage>
        <taxon>Bacteria</taxon>
        <taxon>Pseudomonadati</taxon>
        <taxon>Pseudomonadota</taxon>
        <taxon>Alphaproteobacteria</taxon>
        <taxon>Rhodobacterales</taxon>
        <taxon>Paracoccaceae</taxon>
        <taxon>Halodurantibacterium</taxon>
    </lineage>
</organism>
<keyword evidence="1" id="KW-0472">Membrane</keyword>
<evidence type="ECO:0008006" key="4">
    <source>
        <dbReference type="Google" id="ProtNLM"/>
    </source>
</evidence>
<evidence type="ECO:0000313" key="3">
    <source>
        <dbReference type="Proteomes" id="UP001597353"/>
    </source>
</evidence>
<reference evidence="3" key="1">
    <citation type="journal article" date="2019" name="Int. J. Syst. Evol. Microbiol.">
        <title>The Global Catalogue of Microorganisms (GCM) 10K type strain sequencing project: providing services to taxonomists for standard genome sequencing and annotation.</title>
        <authorList>
            <consortium name="The Broad Institute Genomics Platform"/>
            <consortium name="The Broad Institute Genome Sequencing Center for Infectious Disease"/>
            <person name="Wu L."/>
            <person name="Ma J."/>
        </authorList>
    </citation>
    <scope>NUCLEOTIDE SEQUENCE [LARGE SCALE GENOMIC DNA]</scope>
    <source>
        <strain evidence="3">CGMCC 4.7242</strain>
    </source>
</reference>
<comment type="caution">
    <text evidence="2">The sequence shown here is derived from an EMBL/GenBank/DDBJ whole genome shotgun (WGS) entry which is preliminary data.</text>
</comment>
<dbReference type="RefSeq" id="WP_390259865.1">
    <property type="nucleotide sequence ID" value="NZ_JBHUGH010000003.1"/>
</dbReference>
<proteinExistence type="predicted"/>
<evidence type="ECO:0000313" key="2">
    <source>
        <dbReference type="EMBL" id="MFD1911538.1"/>
    </source>
</evidence>
<evidence type="ECO:0000256" key="1">
    <source>
        <dbReference type="SAM" id="Phobius"/>
    </source>
</evidence>
<sequence length="101" mass="11180">MIERPARYLWLVVGFGLWATALTVIYSYHAVGCAYGWSPFALRAGIGAVLLAHVVVIWWLIRRWRGAEGFLATLTQWSLVAALVATVFSYAPLVVLTTCLP</sequence>
<keyword evidence="1" id="KW-1133">Transmembrane helix</keyword>